<evidence type="ECO:0000313" key="2">
    <source>
        <dbReference type="Proteomes" id="UP000291404"/>
    </source>
</evidence>
<accession>A0A4Q9L6A7</accession>
<evidence type="ECO:0000313" key="1">
    <source>
        <dbReference type="EMBL" id="TBU02381.1"/>
    </source>
</evidence>
<dbReference type="VEuPathDB" id="MicrosporidiaDB:CWI36_1126p0020"/>
<dbReference type="EMBL" id="PITI01001126">
    <property type="protein sequence ID" value="TBU02381.1"/>
    <property type="molecule type" value="Genomic_DNA"/>
</dbReference>
<name>A0A4Q9L6A7_9MICR</name>
<dbReference type="AlphaFoldDB" id="A0A4Q9L6A7"/>
<gene>
    <name evidence="1" type="ORF">CWI36_1126p0020</name>
</gene>
<organism evidence="1 2">
    <name type="scientific">Hamiltosporidium magnivora</name>
    <dbReference type="NCBI Taxonomy" id="148818"/>
    <lineage>
        <taxon>Eukaryota</taxon>
        <taxon>Fungi</taxon>
        <taxon>Fungi incertae sedis</taxon>
        <taxon>Microsporidia</taxon>
        <taxon>Dubosqiidae</taxon>
        <taxon>Hamiltosporidium</taxon>
    </lineage>
</organism>
<comment type="caution">
    <text evidence="1">The sequence shown here is derived from an EMBL/GenBank/DDBJ whole genome shotgun (WGS) entry which is preliminary data.</text>
</comment>
<dbReference type="Proteomes" id="UP000291404">
    <property type="component" value="Unassembled WGS sequence"/>
</dbReference>
<dbReference type="VEuPathDB" id="MicrosporidiaDB:CWI39_0573p0010"/>
<keyword evidence="2" id="KW-1185">Reference proteome</keyword>
<protein>
    <submittedName>
        <fullName evidence="1">Uncharacterized protein</fullName>
    </submittedName>
</protein>
<sequence length="53" mass="6568">MYYKKMEYEDITYWTRVKGLKYEYVNSQIKNSRIYLENIKLVVTLECEYKNDG</sequence>
<proteinExistence type="predicted"/>
<reference evidence="1 2" key="1">
    <citation type="submission" date="2017-12" db="EMBL/GenBank/DDBJ databases">
        <authorList>
            <person name="Pombert J.-F."/>
            <person name="Haag K.L."/>
            <person name="Ebert D."/>
        </authorList>
    </citation>
    <scope>NUCLEOTIDE SEQUENCE [LARGE SCALE GENOMIC DNA]</scope>
    <source>
        <strain evidence="1">BE-OM-2</strain>
    </source>
</reference>